<dbReference type="Proteomes" id="UP000663131">
    <property type="component" value="Chromosome 8"/>
</dbReference>
<dbReference type="AlphaFoldDB" id="A0A871R7I6"/>
<dbReference type="RefSeq" id="XP_041137739.1">
    <property type="nucleotide sequence ID" value="XM_041279525.1"/>
</dbReference>
<comment type="similarity">
    <text evidence="3">Belongs to the DNA repair metallo-beta-lactamase (DRMBL) family.</text>
</comment>
<dbReference type="SMART" id="SM00849">
    <property type="entry name" value="Lactamase_B"/>
    <property type="match status" value="1"/>
</dbReference>
<evidence type="ECO:0000259" key="11">
    <source>
        <dbReference type="SMART" id="SM00849"/>
    </source>
</evidence>
<evidence type="ECO:0000256" key="7">
    <source>
        <dbReference type="ARBA" id="ARBA00022833"/>
    </source>
</evidence>
<evidence type="ECO:0000256" key="5">
    <source>
        <dbReference type="ARBA" id="ARBA00022763"/>
    </source>
</evidence>
<keyword evidence="9" id="KW-0539">Nucleus</keyword>
<reference evidence="12" key="2">
    <citation type="journal article" name="BMC Genomics">
        <title>New genome assemblies reveal patterns of domestication and adaptation across Brettanomyces (Dekkera) species.</title>
        <authorList>
            <person name="Roach M.J."/>
            <person name="Borneman A.R."/>
        </authorList>
    </citation>
    <scope>NUCLEOTIDE SEQUENCE</scope>
    <source>
        <strain evidence="12">UCD 2041</strain>
    </source>
</reference>
<dbReference type="InterPro" id="IPR036866">
    <property type="entry name" value="RibonucZ/Hydroxyglut_hydro"/>
</dbReference>
<dbReference type="Pfam" id="PF07522">
    <property type="entry name" value="DRMBL"/>
    <property type="match status" value="1"/>
</dbReference>
<dbReference type="PANTHER" id="PTHR23240:SF6">
    <property type="entry name" value="DNA CROSS-LINK REPAIR 1A PROTEIN"/>
    <property type="match status" value="1"/>
</dbReference>
<evidence type="ECO:0000256" key="4">
    <source>
        <dbReference type="ARBA" id="ARBA00022723"/>
    </source>
</evidence>
<accession>A0A871R7I6</accession>
<evidence type="ECO:0000256" key="6">
    <source>
        <dbReference type="ARBA" id="ARBA00022801"/>
    </source>
</evidence>
<dbReference type="KEGG" id="bbrx:BRETT_000967"/>
<dbReference type="GO" id="GO:0005634">
    <property type="term" value="C:nucleus"/>
    <property type="evidence" value="ECO:0007669"/>
    <property type="project" value="UniProtKB-SubCell"/>
</dbReference>
<feature type="domain" description="Metallo-beta-lactamase" evidence="11">
    <location>
        <begin position="172"/>
        <end position="343"/>
    </location>
</feature>
<evidence type="ECO:0000313" key="12">
    <source>
        <dbReference type="EMBL" id="QOU21246.1"/>
    </source>
</evidence>
<keyword evidence="7" id="KW-0862">Zinc</keyword>
<dbReference type="GO" id="GO:0006303">
    <property type="term" value="P:double-strand break repair via nonhomologous end joining"/>
    <property type="evidence" value="ECO:0007669"/>
    <property type="project" value="TreeGrafter"/>
</dbReference>
<evidence type="ECO:0000256" key="1">
    <source>
        <dbReference type="ARBA" id="ARBA00001947"/>
    </source>
</evidence>
<dbReference type="Gene3D" id="3.60.15.10">
    <property type="entry name" value="Ribonuclease Z/Hydroxyacylglutathione hydrolase-like"/>
    <property type="match status" value="1"/>
</dbReference>
<dbReference type="CDD" id="cd16273">
    <property type="entry name" value="SNM1A-1C-like_MBL-fold"/>
    <property type="match status" value="1"/>
</dbReference>
<organism evidence="12 13">
    <name type="scientific">Dekkera bruxellensis</name>
    <name type="common">Brettanomyces custersii</name>
    <dbReference type="NCBI Taxonomy" id="5007"/>
    <lineage>
        <taxon>Eukaryota</taxon>
        <taxon>Fungi</taxon>
        <taxon>Dikarya</taxon>
        <taxon>Ascomycota</taxon>
        <taxon>Saccharomycotina</taxon>
        <taxon>Pichiomycetes</taxon>
        <taxon>Pichiales</taxon>
        <taxon>Pichiaceae</taxon>
        <taxon>Brettanomyces</taxon>
    </lineage>
</organism>
<dbReference type="SUPFAM" id="SSF56281">
    <property type="entry name" value="Metallo-hydrolase/oxidoreductase"/>
    <property type="match status" value="1"/>
</dbReference>
<reference evidence="12" key="1">
    <citation type="submission" date="2020-10" db="EMBL/GenBank/DDBJ databases">
        <authorList>
            <person name="Palmer J.M."/>
        </authorList>
    </citation>
    <scope>NUCLEOTIDE SEQUENCE</scope>
    <source>
        <strain evidence="12">UCD 2041</strain>
    </source>
</reference>
<gene>
    <name evidence="12" type="ORF">BRETT_000967</name>
</gene>
<dbReference type="InterPro" id="IPR001018">
    <property type="entry name" value="Beta-lactamase_class-B_CS"/>
</dbReference>
<dbReference type="PANTHER" id="PTHR23240">
    <property type="entry name" value="DNA CROSS-LINK REPAIR PROTEIN PSO2/SNM1-RELATED"/>
    <property type="match status" value="1"/>
</dbReference>
<dbReference type="GeneID" id="64572892"/>
<comment type="subcellular location">
    <subcellularLocation>
        <location evidence="2">Nucleus</location>
    </subcellularLocation>
</comment>
<dbReference type="PROSITE" id="PS00743">
    <property type="entry name" value="BETA_LACTAMASE_B_1"/>
    <property type="match status" value="1"/>
</dbReference>
<dbReference type="GO" id="GO:0003684">
    <property type="term" value="F:damaged DNA binding"/>
    <property type="evidence" value="ECO:0007669"/>
    <property type="project" value="TreeGrafter"/>
</dbReference>
<evidence type="ECO:0000256" key="10">
    <source>
        <dbReference type="SAM" id="MobiDB-lite"/>
    </source>
</evidence>
<sequence length="578" mass="66337">MSGKSTENGSKNATSRKYARRTVQTFITQFCRRKTKKKEVIILGDDASDDKVVELGKDSRKEEYELTLNEKEMQQNIQLEIPESGTLDDKGEQTVNIKCPICNLNIGNLDLTQRNEHVNDCLFTVTTLTNSTKYVSVKKGKKRSRTDNKMAKKKEKCKKKQRQKRRPKPALPDYKVLQLGKDKIAVDAFGFEPDNTIQTYILTHFHSDHYGGLRKSWDNGSLIIGTKVTVALAVKRFNIPVDKFMGMEYNESRMIPNTHIEITCLDANHCPGSAIFVLQSKITGEKFLHCGDFRANGKMVKALRKWGKFDRIYIDDTYLDPQYSFPKQVDVIDATCNVILNGSQEAQSTQKRVIDFFRKVGDAPSEFLVVVGTYSIGKERLAIELAERMKSRIYCDERKGNILKILQWKQLDDILETNPANAHACKVHLVSMRAMNKDSLLLYLKQYSSHFKTVIGINPTGWSFGFSKANKRRTLTGFEGIDSFLNEFIDPVPLSEVYDEIKKQFSFRNKQERAQDLVVGKTLRVPYSEHSSFRELFYFINLVPASKIIPTVNVSNLDEERWLRSFQKYEGKLDVEKM</sequence>
<dbReference type="GO" id="GO:0008800">
    <property type="term" value="F:beta-lactamase activity"/>
    <property type="evidence" value="ECO:0007669"/>
    <property type="project" value="InterPro"/>
</dbReference>
<keyword evidence="4" id="KW-0479">Metal-binding</keyword>
<dbReference type="Gene3D" id="3.40.50.12650">
    <property type="match status" value="1"/>
</dbReference>
<feature type="region of interest" description="Disordered" evidence="10">
    <location>
        <begin position="136"/>
        <end position="171"/>
    </location>
</feature>
<evidence type="ECO:0000313" key="13">
    <source>
        <dbReference type="Proteomes" id="UP000663131"/>
    </source>
</evidence>
<evidence type="ECO:0000256" key="9">
    <source>
        <dbReference type="ARBA" id="ARBA00023242"/>
    </source>
</evidence>
<dbReference type="GO" id="GO:0017001">
    <property type="term" value="P:antibiotic catabolic process"/>
    <property type="evidence" value="ECO:0007669"/>
    <property type="project" value="InterPro"/>
</dbReference>
<feature type="compositionally biased region" description="Basic residues" evidence="10">
    <location>
        <begin position="151"/>
        <end position="168"/>
    </location>
</feature>
<keyword evidence="8" id="KW-0234">DNA repair</keyword>
<dbReference type="GO" id="GO:0008270">
    <property type="term" value="F:zinc ion binding"/>
    <property type="evidence" value="ECO:0007669"/>
    <property type="project" value="InterPro"/>
</dbReference>
<evidence type="ECO:0000256" key="2">
    <source>
        <dbReference type="ARBA" id="ARBA00004123"/>
    </source>
</evidence>
<protein>
    <recommendedName>
        <fullName evidence="11">Metallo-beta-lactamase domain-containing protein</fullName>
    </recommendedName>
</protein>
<dbReference type="OrthoDB" id="262529at2759"/>
<dbReference type="InterPro" id="IPR001279">
    <property type="entry name" value="Metallo-B-lactamas"/>
</dbReference>
<comment type="cofactor">
    <cofactor evidence="1">
        <name>Zn(2+)</name>
        <dbReference type="ChEBI" id="CHEBI:29105"/>
    </cofactor>
</comment>
<dbReference type="EMBL" id="CP063136">
    <property type="protein sequence ID" value="QOU21246.1"/>
    <property type="molecule type" value="Genomic_DNA"/>
</dbReference>
<keyword evidence="5" id="KW-0227">DNA damage</keyword>
<keyword evidence="6" id="KW-0378">Hydrolase</keyword>
<name>A0A871R7I6_DEKBR</name>
<dbReference type="GO" id="GO:0036297">
    <property type="term" value="P:interstrand cross-link repair"/>
    <property type="evidence" value="ECO:0007669"/>
    <property type="project" value="TreeGrafter"/>
</dbReference>
<dbReference type="GO" id="GO:0035312">
    <property type="term" value="F:5'-3' DNA exonuclease activity"/>
    <property type="evidence" value="ECO:0007669"/>
    <property type="project" value="TreeGrafter"/>
</dbReference>
<proteinExistence type="inferred from homology"/>
<dbReference type="InterPro" id="IPR011084">
    <property type="entry name" value="DRMBL"/>
</dbReference>
<evidence type="ECO:0000256" key="8">
    <source>
        <dbReference type="ARBA" id="ARBA00023204"/>
    </source>
</evidence>
<evidence type="ECO:0000256" key="3">
    <source>
        <dbReference type="ARBA" id="ARBA00010304"/>
    </source>
</evidence>